<evidence type="ECO:0000259" key="1">
    <source>
        <dbReference type="PROSITE" id="PS50097"/>
    </source>
</evidence>
<dbReference type="SUPFAM" id="SSF54695">
    <property type="entry name" value="POZ domain"/>
    <property type="match status" value="1"/>
</dbReference>
<evidence type="ECO:0000313" key="3">
    <source>
        <dbReference type="Proteomes" id="UP000318571"/>
    </source>
</evidence>
<dbReference type="PROSITE" id="PS50097">
    <property type="entry name" value="BTB"/>
    <property type="match status" value="1"/>
</dbReference>
<gene>
    <name evidence="2" type="ORF">TCAL_07194</name>
</gene>
<reference evidence="2 3" key="1">
    <citation type="journal article" date="2018" name="Nat. Ecol. Evol.">
        <title>Genomic signatures of mitonuclear coevolution across populations of Tigriopus californicus.</title>
        <authorList>
            <person name="Barreto F.S."/>
            <person name="Watson E.T."/>
            <person name="Lima T.G."/>
            <person name="Willett C.S."/>
            <person name="Edmands S."/>
            <person name="Li W."/>
            <person name="Burton R.S."/>
        </authorList>
    </citation>
    <scope>NUCLEOTIDE SEQUENCE [LARGE SCALE GENOMIC DNA]</scope>
    <source>
        <strain evidence="2 3">San Diego</strain>
    </source>
</reference>
<dbReference type="InterPro" id="IPR011333">
    <property type="entry name" value="SKP1/BTB/POZ_sf"/>
</dbReference>
<dbReference type="InterPro" id="IPR000210">
    <property type="entry name" value="BTB/POZ_dom"/>
</dbReference>
<comment type="caution">
    <text evidence="2">The sequence shown here is derived from an EMBL/GenBank/DDBJ whole genome shotgun (WGS) entry which is preliminary data.</text>
</comment>
<dbReference type="CDD" id="cd18186">
    <property type="entry name" value="BTB_POZ_ZBTB_KLHL-like"/>
    <property type="match status" value="1"/>
</dbReference>
<dbReference type="STRING" id="6832.A0A553NTF5"/>
<dbReference type="Gene3D" id="3.30.710.10">
    <property type="entry name" value="Potassium Channel Kv1.1, Chain A"/>
    <property type="match status" value="1"/>
</dbReference>
<accession>A0A553NTF5</accession>
<dbReference type="AlphaFoldDB" id="A0A553NTF5"/>
<protein>
    <recommendedName>
        <fullName evidence="1">BTB domain-containing protein</fullName>
    </recommendedName>
</protein>
<name>A0A553NTF5_TIGCA</name>
<dbReference type="PANTHER" id="PTHR24413">
    <property type="entry name" value="SPECKLE-TYPE POZ PROTEIN"/>
    <property type="match status" value="1"/>
</dbReference>
<dbReference type="Proteomes" id="UP000318571">
    <property type="component" value="Chromosome 1"/>
</dbReference>
<evidence type="ECO:0000313" key="2">
    <source>
        <dbReference type="EMBL" id="TRY68717.1"/>
    </source>
</evidence>
<dbReference type="Pfam" id="PF00651">
    <property type="entry name" value="BTB"/>
    <property type="match status" value="1"/>
</dbReference>
<organism evidence="2 3">
    <name type="scientific">Tigriopus californicus</name>
    <name type="common">Marine copepod</name>
    <dbReference type="NCBI Taxonomy" id="6832"/>
    <lineage>
        <taxon>Eukaryota</taxon>
        <taxon>Metazoa</taxon>
        <taxon>Ecdysozoa</taxon>
        <taxon>Arthropoda</taxon>
        <taxon>Crustacea</taxon>
        <taxon>Multicrustacea</taxon>
        <taxon>Hexanauplia</taxon>
        <taxon>Copepoda</taxon>
        <taxon>Harpacticoida</taxon>
        <taxon>Harpacticidae</taxon>
        <taxon>Tigriopus</taxon>
    </lineage>
</organism>
<keyword evidence="3" id="KW-1185">Reference proteome</keyword>
<dbReference type="EMBL" id="VCGU01000010">
    <property type="protein sequence ID" value="TRY68717.1"/>
    <property type="molecule type" value="Genomic_DNA"/>
</dbReference>
<sequence length="704" mass="79147">MNDNDFIGCWRINDVLPTISGIDTELEIALKSRTFELTACHSLLWHDPQHLVGGPGHQTSLLLACTTFETQGFSRGRSAGASNPLLSLGGGNNLVVFAFKVSMVEPSTWEILLSPQSDVIGTTFKCTKIDNPYIRARESLPFDLRTAWEERSDLWVDAQIQSQGGLKKFQCHEIVLLSAFPSPRNELWAQLSGLSPSTLEIVLYYSYSQCFPDDLTGGNLALLIKDTCDRPALEIIHKRGQDLERIHGIGKDVSFLVEKIVHCANEILARLRRFHSRENDGALSKIRPEEYISTLQCSLKNGLRVVVFSSHLFHLYSTVERELELGERNSIIEFLESNIMSTFSTLRSIGSALKRAASELDFQTRIELDAQLIPEIVAFLQHVIHITSTIKTITKAVLDQKMSQVCSHSKRDLAQSHRLKEFGVWIRKETSLFEKLCLLMGDDPDFRASLVALGIGEMANKEQHPGHRRTQRPLIGALGSLKVCQAFFRPRPAAQSDLARNVAQRWPTEPATPTATPIGTRTATGDLTIVIVEPADGCVEQEFSCHRIILAARCPYFQRALTSGMKEQIEGRIQLRDVSGGVFKMFLQYLYSGITPMFPEADIETIIELLKLSDRLEMEALRCECERELSRRLHTQNALSLYVIAHDFNASNLKDQCSRILSNGRNPQSWDDWVDLDPTLKMELESMWQPPLLPLYSDALGAKK</sequence>
<feature type="domain" description="BTB" evidence="1">
    <location>
        <begin position="525"/>
        <end position="599"/>
    </location>
</feature>
<dbReference type="SMART" id="SM00225">
    <property type="entry name" value="BTB"/>
    <property type="match status" value="1"/>
</dbReference>
<proteinExistence type="predicted"/>